<dbReference type="EMBL" id="JAYKXP010000153">
    <property type="protein sequence ID" value="KAK7022064.1"/>
    <property type="molecule type" value="Genomic_DNA"/>
</dbReference>
<reference evidence="2 3" key="1">
    <citation type="submission" date="2024-01" db="EMBL/GenBank/DDBJ databases">
        <title>A draft genome for a cacao thread blight-causing isolate of Paramarasmius palmivorus.</title>
        <authorList>
            <person name="Baruah I.K."/>
            <person name="Bukari Y."/>
            <person name="Amoako-Attah I."/>
            <person name="Meinhardt L.W."/>
            <person name="Bailey B.A."/>
            <person name="Cohen S.P."/>
        </authorList>
    </citation>
    <scope>NUCLEOTIDE SEQUENCE [LARGE SCALE GENOMIC DNA]</scope>
    <source>
        <strain evidence="2 3">GH-12</strain>
    </source>
</reference>
<dbReference type="Proteomes" id="UP001383192">
    <property type="component" value="Unassembled WGS sequence"/>
</dbReference>
<feature type="compositionally biased region" description="Polar residues" evidence="1">
    <location>
        <begin position="165"/>
        <end position="179"/>
    </location>
</feature>
<comment type="caution">
    <text evidence="2">The sequence shown here is derived from an EMBL/GenBank/DDBJ whole genome shotgun (WGS) entry which is preliminary data.</text>
</comment>
<protein>
    <submittedName>
        <fullName evidence="2">Uncharacterized protein</fullName>
    </submittedName>
</protein>
<sequence>MHTIKEHKRKAASNKLPKSQRMVATLLTLHAGLDATSDANAVPEEQPSKEPIQLWVRDAVSAPPRIRPGPVATLSQVCDTRGDGREHLPWAPREAPAVSSLLDDMIPSGSQTVTSNDIIPKPQRHFVIDIPEVTVMETSTHDCYASSSTNTFDSPLNGSHRDMSAPNTLALNESPNADTSSERPGWDAISAPDCGHHSRQTTSVDESNLEIPSFPSGGGLSTSLAGYQYVIVPKVITL</sequence>
<keyword evidence="3" id="KW-1185">Reference proteome</keyword>
<name>A0AAW0B8S1_9AGAR</name>
<gene>
    <name evidence="2" type="ORF">VNI00_017046</name>
</gene>
<organism evidence="2 3">
    <name type="scientific">Paramarasmius palmivorus</name>
    <dbReference type="NCBI Taxonomy" id="297713"/>
    <lineage>
        <taxon>Eukaryota</taxon>
        <taxon>Fungi</taxon>
        <taxon>Dikarya</taxon>
        <taxon>Basidiomycota</taxon>
        <taxon>Agaricomycotina</taxon>
        <taxon>Agaricomycetes</taxon>
        <taxon>Agaricomycetidae</taxon>
        <taxon>Agaricales</taxon>
        <taxon>Marasmiineae</taxon>
        <taxon>Marasmiaceae</taxon>
        <taxon>Paramarasmius</taxon>
    </lineage>
</organism>
<dbReference type="AlphaFoldDB" id="A0AAW0B8S1"/>
<evidence type="ECO:0000256" key="1">
    <source>
        <dbReference type="SAM" id="MobiDB-lite"/>
    </source>
</evidence>
<proteinExistence type="predicted"/>
<evidence type="ECO:0000313" key="3">
    <source>
        <dbReference type="Proteomes" id="UP001383192"/>
    </source>
</evidence>
<evidence type="ECO:0000313" key="2">
    <source>
        <dbReference type="EMBL" id="KAK7022064.1"/>
    </source>
</evidence>
<feature type="region of interest" description="Disordered" evidence="1">
    <location>
        <begin position="149"/>
        <end position="210"/>
    </location>
</feature>
<accession>A0AAW0B8S1</accession>